<dbReference type="CDD" id="cd00996">
    <property type="entry name" value="PBP2_AatB_like"/>
    <property type="match status" value="1"/>
</dbReference>
<feature type="domain" description="Solute-binding protein family 3/N-terminal" evidence="6">
    <location>
        <begin position="55"/>
        <end position="279"/>
    </location>
</feature>
<reference evidence="7" key="2">
    <citation type="journal article" date="2021" name="PeerJ">
        <title>Extensive microbial diversity within the chicken gut microbiome revealed by metagenomics and culture.</title>
        <authorList>
            <person name="Gilroy R."/>
            <person name="Ravi A."/>
            <person name="Getino M."/>
            <person name="Pursley I."/>
            <person name="Horton D.L."/>
            <person name="Alikhan N.F."/>
            <person name="Baker D."/>
            <person name="Gharbi K."/>
            <person name="Hall N."/>
            <person name="Watson M."/>
            <person name="Adriaenssens E.M."/>
            <person name="Foster-Nyarko E."/>
            <person name="Jarju S."/>
            <person name="Secka A."/>
            <person name="Antonio M."/>
            <person name="Oren A."/>
            <person name="Chaudhuri R.R."/>
            <person name="La Ragione R."/>
            <person name="Hildebrand F."/>
            <person name="Pallen M.J."/>
        </authorList>
    </citation>
    <scope>NUCLEOTIDE SEQUENCE</scope>
    <source>
        <strain evidence="7">E3-2379</strain>
    </source>
</reference>
<dbReference type="Pfam" id="PF00497">
    <property type="entry name" value="SBP_bac_3"/>
    <property type="match status" value="1"/>
</dbReference>
<gene>
    <name evidence="7" type="ORF">IAC13_09740</name>
</gene>
<evidence type="ECO:0000313" key="7">
    <source>
        <dbReference type="EMBL" id="MBO8464201.1"/>
    </source>
</evidence>
<organism evidence="7 8">
    <name type="scientific">Candidatus Scybalomonas excrementavium</name>
    <dbReference type="NCBI Taxonomy" id="2840943"/>
    <lineage>
        <taxon>Bacteria</taxon>
        <taxon>Bacillati</taxon>
        <taxon>Bacillota</taxon>
        <taxon>Clostridia</taxon>
        <taxon>Lachnospirales</taxon>
        <taxon>Lachnospiraceae</taxon>
        <taxon>Lachnospiraceae incertae sedis</taxon>
        <taxon>Candidatus Scybalomonas</taxon>
    </lineage>
</organism>
<dbReference type="GO" id="GO:0030313">
    <property type="term" value="C:cell envelope"/>
    <property type="evidence" value="ECO:0007669"/>
    <property type="project" value="UniProtKB-SubCell"/>
</dbReference>
<accession>A0A9D9I379</accession>
<evidence type="ECO:0000256" key="5">
    <source>
        <dbReference type="SAM" id="SignalP"/>
    </source>
</evidence>
<keyword evidence="3 5" id="KW-0732">Signal</keyword>
<dbReference type="PROSITE" id="PS51257">
    <property type="entry name" value="PROKAR_LIPOPROTEIN"/>
    <property type="match status" value="1"/>
</dbReference>
<reference evidence="7" key="1">
    <citation type="submission" date="2020-10" db="EMBL/GenBank/DDBJ databases">
        <authorList>
            <person name="Gilroy R."/>
        </authorList>
    </citation>
    <scope>NUCLEOTIDE SEQUENCE</scope>
    <source>
        <strain evidence="7">E3-2379</strain>
    </source>
</reference>
<feature type="signal peptide" evidence="5">
    <location>
        <begin position="1"/>
        <end position="23"/>
    </location>
</feature>
<dbReference type="AlphaFoldDB" id="A0A9D9I379"/>
<dbReference type="PROSITE" id="PS01039">
    <property type="entry name" value="SBP_BACTERIAL_3"/>
    <property type="match status" value="1"/>
</dbReference>
<dbReference type="PANTHER" id="PTHR35936">
    <property type="entry name" value="MEMBRANE-BOUND LYTIC MUREIN TRANSGLYCOSYLASE F"/>
    <property type="match status" value="1"/>
</dbReference>
<name>A0A9D9I379_9FIRM</name>
<comment type="caution">
    <text evidence="7">The sequence shown here is derived from an EMBL/GenBank/DDBJ whole genome shotgun (WGS) entry which is preliminary data.</text>
</comment>
<dbReference type="SMART" id="SM00062">
    <property type="entry name" value="PBPb"/>
    <property type="match status" value="1"/>
</dbReference>
<dbReference type="SUPFAM" id="SSF53850">
    <property type="entry name" value="Periplasmic binding protein-like II"/>
    <property type="match status" value="1"/>
</dbReference>
<dbReference type="EMBL" id="JADIML010000276">
    <property type="protein sequence ID" value="MBO8464201.1"/>
    <property type="molecule type" value="Genomic_DNA"/>
</dbReference>
<evidence type="ECO:0000256" key="2">
    <source>
        <dbReference type="ARBA" id="ARBA00010333"/>
    </source>
</evidence>
<evidence type="ECO:0000256" key="4">
    <source>
        <dbReference type="RuleBase" id="RU003744"/>
    </source>
</evidence>
<protein>
    <submittedName>
        <fullName evidence="7">Amino acid ABC transporter substrate-binding protein</fullName>
    </submittedName>
</protein>
<evidence type="ECO:0000313" key="8">
    <source>
        <dbReference type="Proteomes" id="UP000823618"/>
    </source>
</evidence>
<dbReference type="Gene3D" id="3.40.190.10">
    <property type="entry name" value="Periplasmic binding protein-like II"/>
    <property type="match status" value="2"/>
</dbReference>
<evidence type="ECO:0000259" key="6">
    <source>
        <dbReference type="SMART" id="SM00062"/>
    </source>
</evidence>
<comment type="similarity">
    <text evidence="2 4">Belongs to the bacterial solute-binding protein 3 family.</text>
</comment>
<dbReference type="Proteomes" id="UP000823618">
    <property type="component" value="Unassembled WGS sequence"/>
</dbReference>
<sequence length="286" mass="31651">MKKWKKVLTITTMMALIMGTFVGCGGNATSDTKSGTTSSANGEDTSLEDIKERGEFILGLDASFPPMGYTNEKNEIVGYDIDLAKEVCKRMGVELKIQPINWDSKQQELDTKNIDCIWNGFSVDEERAKTMTLSTPYMDNRQVLVVKADSSYKTKADLAGKVVELQKGSTAAAALEEDSNKEFKDSLADTILIADNVKAMMDLGTGCDAVLMDEVVANYYLAQNKGQYRILEDAVSSEEYVIGFRKGDEALKDEVEKQLQEMAKDGTMSKIDQTWFGKDVSKIQTK</sequence>
<evidence type="ECO:0000256" key="1">
    <source>
        <dbReference type="ARBA" id="ARBA00004196"/>
    </source>
</evidence>
<proteinExistence type="inferred from homology"/>
<dbReference type="PANTHER" id="PTHR35936:SF34">
    <property type="entry name" value="ABC TRANSPORTER EXTRACELLULAR-BINDING PROTEIN YCKB-RELATED"/>
    <property type="match status" value="1"/>
</dbReference>
<dbReference type="InterPro" id="IPR018313">
    <property type="entry name" value="SBP_3_CS"/>
</dbReference>
<evidence type="ECO:0000256" key="3">
    <source>
        <dbReference type="ARBA" id="ARBA00022729"/>
    </source>
</evidence>
<comment type="subcellular location">
    <subcellularLocation>
        <location evidence="1">Cell envelope</location>
    </subcellularLocation>
</comment>
<dbReference type="InterPro" id="IPR001638">
    <property type="entry name" value="Solute-binding_3/MltF_N"/>
</dbReference>
<feature type="chain" id="PRO_5038746344" evidence="5">
    <location>
        <begin position="24"/>
        <end position="286"/>
    </location>
</feature>